<feature type="compositionally biased region" description="Polar residues" evidence="1">
    <location>
        <begin position="36"/>
        <end position="56"/>
    </location>
</feature>
<organism evidence="3">
    <name type="scientific">Melampsora larici-populina (strain 98AG31 / pathotype 3-4-7)</name>
    <name type="common">Poplar leaf rust fungus</name>
    <dbReference type="NCBI Taxonomy" id="747676"/>
    <lineage>
        <taxon>Eukaryota</taxon>
        <taxon>Fungi</taxon>
        <taxon>Dikarya</taxon>
        <taxon>Basidiomycota</taxon>
        <taxon>Pucciniomycotina</taxon>
        <taxon>Pucciniomycetes</taxon>
        <taxon>Pucciniales</taxon>
        <taxon>Melampsoraceae</taxon>
        <taxon>Melampsora</taxon>
    </lineage>
</organism>
<reference evidence="3" key="1">
    <citation type="journal article" date="2011" name="Proc. Natl. Acad. Sci. U.S.A.">
        <title>Obligate biotrophy features unraveled by the genomic analysis of rust fungi.</title>
        <authorList>
            <person name="Duplessis S."/>
            <person name="Cuomo C.A."/>
            <person name="Lin Y.-C."/>
            <person name="Aerts A."/>
            <person name="Tisserant E."/>
            <person name="Veneault-Fourrey C."/>
            <person name="Joly D.L."/>
            <person name="Hacquard S."/>
            <person name="Amselem J."/>
            <person name="Cantarel B.L."/>
            <person name="Chiu R."/>
            <person name="Coutinho P.M."/>
            <person name="Feau N."/>
            <person name="Field M."/>
            <person name="Frey P."/>
            <person name="Gelhaye E."/>
            <person name="Goldberg J."/>
            <person name="Grabherr M.G."/>
            <person name="Kodira C.D."/>
            <person name="Kohler A."/>
            <person name="Kuees U."/>
            <person name="Lindquist E.A."/>
            <person name="Lucas S.M."/>
            <person name="Mago R."/>
            <person name="Mauceli E."/>
            <person name="Morin E."/>
            <person name="Murat C."/>
            <person name="Pangilinan J.L."/>
            <person name="Park R."/>
            <person name="Pearson M."/>
            <person name="Quesneville H."/>
            <person name="Rouhier N."/>
            <person name="Sakthikumar S."/>
            <person name="Salamov A.A."/>
            <person name="Schmutz J."/>
            <person name="Selles B."/>
            <person name="Shapiro H."/>
            <person name="Tanguay P."/>
            <person name="Tuskan G.A."/>
            <person name="Henrissat B."/>
            <person name="Van de Peer Y."/>
            <person name="Rouze P."/>
            <person name="Ellis J.G."/>
            <person name="Dodds P.N."/>
            <person name="Schein J.E."/>
            <person name="Zhong S."/>
            <person name="Hamelin R.C."/>
            <person name="Grigoriev I.V."/>
            <person name="Szabo L.J."/>
            <person name="Martin F."/>
        </authorList>
    </citation>
    <scope>NUCLEOTIDE SEQUENCE [LARGE SCALE GENOMIC DNA]</scope>
    <source>
        <strain evidence="3">98AG31 / pathotype 3-4-7</strain>
    </source>
</reference>
<dbReference type="VEuPathDB" id="FungiDB:MELLADRAFT_70284"/>
<dbReference type="InParanoid" id="F4SEC4"/>
<dbReference type="GeneID" id="18931477"/>
<evidence type="ECO:0000313" key="2">
    <source>
        <dbReference type="EMBL" id="EGF97002.1"/>
    </source>
</evidence>
<feature type="region of interest" description="Disordered" evidence="1">
    <location>
        <begin position="1"/>
        <end position="79"/>
    </location>
</feature>
<dbReference type="EMBL" id="GL883406">
    <property type="protein sequence ID" value="EGF97002.1"/>
    <property type="molecule type" value="Genomic_DNA"/>
</dbReference>
<evidence type="ECO:0000256" key="1">
    <source>
        <dbReference type="SAM" id="MobiDB-lite"/>
    </source>
</evidence>
<dbReference type="HOGENOM" id="CLU_2264338_0_0_1"/>
<accession>F4SEC4</accession>
<name>F4SEC4_MELLP</name>
<feature type="compositionally biased region" description="Basic and acidic residues" evidence="1">
    <location>
        <begin position="12"/>
        <end position="26"/>
    </location>
</feature>
<dbReference type="KEGG" id="mlr:MELLADRAFT_70284"/>
<dbReference type="Proteomes" id="UP000001072">
    <property type="component" value="Unassembled WGS sequence"/>
</dbReference>
<dbReference type="AlphaFoldDB" id="F4SEC4"/>
<feature type="compositionally biased region" description="Basic and acidic residues" evidence="1">
    <location>
        <begin position="57"/>
        <end position="75"/>
    </location>
</feature>
<evidence type="ECO:0000313" key="3">
    <source>
        <dbReference type="Proteomes" id="UP000001072"/>
    </source>
</evidence>
<keyword evidence="3" id="KW-1185">Reference proteome</keyword>
<proteinExistence type="predicted"/>
<dbReference type="RefSeq" id="XP_007419727.1">
    <property type="nucleotide sequence ID" value="XM_007419665.1"/>
</dbReference>
<sequence>MGHNFPSLVHRGVHEQVDDEYVDQRIHPSKHHTPQPHATDSESQASEQDRSQANNHTNKDNSEFLEKGQKPKRDEEEGEDQFILEVIKFVRNDISLTPGTLFF</sequence>
<protein>
    <submittedName>
        <fullName evidence="2">Uncharacterized protein</fullName>
    </submittedName>
</protein>
<gene>
    <name evidence="2" type="ORF">MELLADRAFT_70284</name>
</gene>